<dbReference type="Proteomes" id="UP000238071">
    <property type="component" value="Unassembled WGS sequence"/>
</dbReference>
<organism evidence="14 15">
    <name type="scientific">Methylobacter tundripaludum</name>
    <dbReference type="NCBI Taxonomy" id="173365"/>
    <lineage>
        <taxon>Bacteria</taxon>
        <taxon>Pseudomonadati</taxon>
        <taxon>Pseudomonadota</taxon>
        <taxon>Gammaproteobacteria</taxon>
        <taxon>Methylococcales</taxon>
        <taxon>Methylococcaceae</taxon>
        <taxon>Methylobacter</taxon>
    </lineage>
</organism>
<evidence type="ECO:0000256" key="9">
    <source>
        <dbReference type="ARBA" id="ARBA00023237"/>
    </source>
</evidence>
<dbReference type="InterPro" id="IPR000531">
    <property type="entry name" value="Beta-barrel_TonB"/>
</dbReference>
<dbReference type="GO" id="GO:0015889">
    <property type="term" value="P:cobalamin transport"/>
    <property type="evidence" value="ECO:0007669"/>
    <property type="project" value="TreeGrafter"/>
</dbReference>
<evidence type="ECO:0000256" key="4">
    <source>
        <dbReference type="ARBA" id="ARBA00022692"/>
    </source>
</evidence>
<dbReference type="InterPro" id="IPR039426">
    <property type="entry name" value="TonB-dep_rcpt-like"/>
</dbReference>
<keyword evidence="4 10" id="KW-0812">Transmembrane</keyword>
<keyword evidence="15" id="KW-1185">Reference proteome</keyword>
<keyword evidence="8 10" id="KW-0472">Membrane</keyword>
<dbReference type="InterPro" id="IPR037066">
    <property type="entry name" value="Plug_dom_sf"/>
</dbReference>
<keyword evidence="5" id="KW-0732">Signal</keyword>
<evidence type="ECO:0000256" key="10">
    <source>
        <dbReference type="PROSITE-ProRule" id="PRU01360"/>
    </source>
</evidence>
<comment type="caution">
    <text evidence="14">The sequence shown here is derived from an EMBL/GenBank/DDBJ whole genome shotgun (WGS) entry which is preliminary data.</text>
</comment>
<dbReference type="InterPro" id="IPR036942">
    <property type="entry name" value="Beta-barrel_TonB_sf"/>
</dbReference>
<gene>
    <name evidence="14" type="ORF">B0F88_1164</name>
</gene>
<dbReference type="InterPro" id="IPR012910">
    <property type="entry name" value="Plug_dom"/>
</dbReference>
<evidence type="ECO:0000256" key="2">
    <source>
        <dbReference type="ARBA" id="ARBA00022448"/>
    </source>
</evidence>
<reference evidence="14 15" key="1">
    <citation type="submission" date="2018-02" db="EMBL/GenBank/DDBJ databases">
        <title>Subsurface microbial communities from deep shales in Ohio and West Virginia, USA.</title>
        <authorList>
            <person name="Wrighton K."/>
        </authorList>
    </citation>
    <scope>NUCLEOTIDE SEQUENCE [LARGE SCALE GENOMIC DNA]</scope>
    <source>
        <strain evidence="14 15">OWC-G53F</strain>
    </source>
</reference>
<proteinExistence type="inferred from homology"/>
<evidence type="ECO:0000256" key="11">
    <source>
        <dbReference type="RuleBase" id="RU003357"/>
    </source>
</evidence>
<evidence type="ECO:0000313" key="15">
    <source>
        <dbReference type="Proteomes" id="UP000238071"/>
    </source>
</evidence>
<dbReference type="GO" id="GO:0009279">
    <property type="term" value="C:cell outer membrane"/>
    <property type="evidence" value="ECO:0007669"/>
    <property type="project" value="UniProtKB-SubCell"/>
</dbReference>
<dbReference type="SUPFAM" id="SSF56935">
    <property type="entry name" value="Porins"/>
    <property type="match status" value="1"/>
</dbReference>
<evidence type="ECO:0000256" key="3">
    <source>
        <dbReference type="ARBA" id="ARBA00022452"/>
    </source>
</evidence>
<evidence type="ECO:0000256" key="5">
    <source>
        <dbReference type="ARBA" id="ARBA00022729"/>
    </source>
</evidence>
<evidence type="ECO:0000256" key="7">
    <source>
        <dbReference type="ARBA" id="ARBA00023077"/>
    </source>
</evidence>
<dbReference type="GO" id="GO:0006811">
    <property type="term" value="P:monoatomic ion transport"/>
    <property type="evidence" value="ECO:0007669"/>
    <property type="project" value="UniProtKB-KW"/>
</dbReference>
<evidence type="ECO:0000259" key="12">
    <source>
        <dbReference type="Pfam" id="PF00593"/>
    </source>
</evidence>
<feature type="domain" description="TonB-dependent receptor-like beta-barrel" evidence="12">
    <location>
        <begin position="243"/>
        <end position="638"/>
    </location>
</feature>
<name>A0A2S6GMU8_9GAMM</name>
<evidence type="ECO:0000259" key="13">
    <source>
        <dbReference type="Pfam" id="PF07715"/>
    </source>
</evidence>
<sequence>MIQANATYKPGDRPESVIRYSGGLSAKMTVQHRFISRFPLSSVVYSQPSCAGGAEDIMQKIIFGSLLLTGFNTPLHAQETVQNLPDQIVTATRTETAKNQLAAAATVYTRKDIERLQAKTLPELLSGTTGIDMSQSGGYGKDTNIYLRGTNADHVLVLIDGIKVGSVTSGTTPFQFIPLDQVERVEIIRGPQSSLYGSEAIGGVIQIFTRKGNQDEKPSVTLDAGGGSYDTYRVSGTVSGKWKNSWYSLGSSQFGSQGFNTRQSIKGLNQPDKDGYLNTALNARLGHRFDNNAEVETFFMRAEGKNEYDGTAQNKTEFMEQTLGTTASINIVDNWRSILRLGQSRDDGDNFAPDGAFSSSFNSTRWNVSWLNEVALSDDHQMVIGSDYRLDQVDSSTAYNESSRYDAGIFTELHSRILDDHFINASVRGDKNEAFGEQVTGNFGWRYNGVYGISPFAGFGNAFKAPTFNQLYFPGFGNPSLKAEQSTSFEAGLAGDHDGLQWELRGYHTNIDNLIVNVTNPTTFLSSAENVGKAQIDGIEAEIGTQIMGWNSKLNMNLLSPKNRETDMRLPRRAEKTLSYDLSRSFGQFDLGAHVMAQAERFDDVQNKTKIGGYVTVDLRTAYHLNKNWILSAKLNNLLDKQYQTISTYNTADRNFFLSIHYNN</sequence>
<keyword evidence="3 10" id="KW-1134">Transmembrane beta strand</keyword>
<keyword evidence="9 10" id="KW-0998">Cell outer membrane</keyword>
<dbReference type="Gene3D" id="2.170.130.10">
    <property type="entry name" value="TonB-dependent receptor, plug domain"/>
    <property type="match status" value="1"/>
</dbReference>
<keyword evidence="6" id="KW-0406">Ion transport</keyword>
<evidence type="ECO:0000313" key="14">
    <source>
        <dbReference type="EMBL" id="PPK66558.1"/>
    </source>
</evidence>
<evidence type="ECO:0000256" key="1">
    <source>
        <dbReference type="ARBA" id="ARBA00004571"/>
    </source>
</evidence>
<dbReference type="Pfam" id="PF00593">
    <property type="entry name" value="TonB_dep_Rec_b-barrel"/>
    <property type="match status" value="1"/>
</dbReference>
<evidence type="ECO:0000256" key="6">
    <source>
        <dbReference type="ARBA" id="ARBA00023065"/>
    </source>
</evidence>
<protein>
    <submittedName>
        <fullName evidence="14">Vitamin B12 transporter</fullName>
    </submittedName>
</protein>
<dbReference type="Pfam" id="PF07715">
    <property type="entry name" value="Plug"/>
    <property type="match status" value="1"/>
</dbReference>
<dbReference type="PANTHER" id="PTHR30069:SF53">
    <property type="entry name" value="COLICIN I RECEPTOR-RELATED"/>
    <property type="match status" value="1"/>
</dbReference>
<feature type="domain" description="TonB-dependent receptor plug" evidence="13">
    <location>
        <begin position="99"/>
        <end position="204"/>
    </location>
</feature>
<dbReference type="CDD" id="cd01347">
    <property type="entry name" value="ligand_gated_channel"/>
    <property type="match status" value="1"/>
</dbReference>
<keyword evidence="7 11" id="KW-0798">TonB box</keyword>
<comment type="similarity">
    <text evidence="10 11">Belongs to the TonB-dependent receptor family.</text>
</comment>
<dbReference type="PANTHER" id="PTHR30069">
    <property type="entry name" value="TONB-DEPENDENT OUTER MEMBRANE RECEPTOR"/>
    <property type="match status" value="1"/>
</dbReference>
<comment type="subcellular location">
    <subcellularLocation>
        <location evidence="1 10">Cell outer membrane</location>
        <topology evidence="1 10">Multi-pass membrane protein</topology>
    </subcellularLocation>
</comment>
<accession>A0A2S6GMU8</accession>
<dbReference type="AlphaFoldDB" id="A0A2S6GMU8"/>
<dbReference type="PROSITE" id="PS52016">
    <property type="entry name" value="TONB_DEPENDENT_REC_3"/>
    <property type="match status" value="1"/>
</dbReference>
<keyword evidence="2 10" id="KW-0813">Transport</keyword>
<evidence type="ECO:0000256" key="8">
    <source>
        <dbReference type="ARBA" id="ARBA00023136"/>
    </source>
</evidence>
<dbReference type="EMBL" id="PTIY01000016">
    <property type="protein sequence ID" value="PPK66558.1"/>
    <property type="molecule type" value="Genomic_DNA"/>
</dbReference>
<dbReference type="Gene3D" id="2.40.170.20">
    <property type="entry name" value="TonB-dependent receptor, beta-barrel domain"/>
    <property type="match status" value="1"/>
</dbReference>